<proteinExistence type="predicted"/>
<organism evidence="1 2">
    <name type="scientific">Caproiciproducens galactitolivorans</name>
    <dbReference type="NCBI Taxonomy" id="642589"/>
    <lineage>
        <taxon>Bacteria</taxon>
        <taxon>Bacillati</taxon>
        <taxon>Bacillota</taxon>
        <taxon>Clostridia</taxon>
        <taxon>Eubacteriales</taxon>
        <taxon>Acutalibacteraceae</taxon>
        <taxon>Caproiciproducens</taxon>
    </lineage>
</organism>
<accession>A0ABT4BWE1</accession>
<keyword evidence="2" id="KW-1185">Reference proteome</keyword>
<evidence type="ECO:0000313" key="2">
    <source>
        <dbReference type="Proteomes" id="UP001082703"/>
    </source>
</evidence>
<dbReference type="RefSeq" id="WP_268059246.1">
    <property type="nucleotide sequence ID" value="NZ_JAPOHA010000018.1"/>
</dbReference>
<dbReference type="EMBL" id="JAPOHA010000018">
    <property type="protein sequence ID" value="MCY1715209.1"/>
    <property type="molecule type" value="Genomic_DNA"/>
</dbReference>
<comment type="caution">
    <text evidence="1">The sequence shown here is derived from an EMBL/GenBank/DDBJ whole genome shotgun (WGS) entry which is preliminary data.</text>
</comment>
<dbReference type="Proteomes" id="UP001082703">
    <property type="component" value="Unassembled WGS sequence"/>
</dbReference>
<reference evidence="1 2" key="1">
    <citation type="submission" date="2022-11" db="EMBL/GenBank/DDBJ databases">
        <authorList>
            <person name="Caiyu Z."/>
        </authorList>
    </citation>
    <scope>NUCLEOTIDE SEQUENCE [LARGE SCALE GENOMIC DNA]</scope>
    <source>
        <strain evidence="1 2">YR-4</strain>
    </source>
</reference>
<name>A0ABT4BWE1_9FIRM</name>
<gene>
    <name evidence="1" type="ORF">OUY18_13220</name>
</gene>
<protein>
    <submittedName>
        <fullName evidence="1">Uncharacterized protein</fullName>
    </submittedName>
</protein>
<evidence type="ECO:0000313" key="1">
    <source>
        <dbReference type="EMBL" id="MCY1715209.1"/>
    </source>
</evidence>
<sequence>MNDLRPVMVDGKQRGFFHLWEQKSQPVAAGIAVGSAPAGQLSYILGIVEMEDGSVIECFPYKIHFLDRVSAKVEKKVPEKFTENPRWAPESEIEAACMWITKTVKSSKWPCGSDGEKACDKLCKQCWEKWKSKNEEQEADHA</sequence>